<feature type="compositionally biased region" description="Basic and acidic residues" evidence="1">
    <location>
        <begin position="2931"/>
        <end position="2963"/>
    </location>
</feature>
<feature type="compositionally biased region" description="Polar residues" evidence="1">
    <location>
        <begin position="1333"/>
        <end position="1352"/>
    </location>
</feature>
<reference evidence="2 3" key="1">
    <citation type="submission" date="2018-04" db="EMBL/GenBank/DDBJ databases">
        <authorList>
            <person name="Zhang X."/>
            <person name="Yuan J."/>
            <person name="Li F."/>
            <person name="Xiang J."/>
        </authorList>
    </citation>
    <scope>NUCLEOTIDE SEQUENCE [LARGE SCALE GENOMIC DNA]</scope>
    <source>
        <tissue evidence="2">Muscle</tissue>
    </source>
</reference>
<feature type="compositionally biased region" description="Basic and acidic residues" evidence="1">
    <location>
        <begin position="1161"/>
        <end position="1172"/>
    </location>
</feature>
<feature type="compositionally biased region" description="Basic and acidic residues" evidence="1">
    <location>
        <begin position="1190"/>
        <end position="1206"/>
    </location>
</feature>
<feature type="compositionally biased region" description="Basic residues" evidence="1">
    <location>
        <begin position="2302"/>
        <end position="2331"/>
    </location>
</feature>
<feature type="compositionally biased region" description="Low complexity" evidence="1">
    <location>
        <begin position="1131"/>
        <end position="1145"/>
    </location>
</feature>
<feature type="compositionally biased region" description="Basic residues" evidence="1">
    <location>
        <begin position="1493"/>
        <end position="1502"/>
    </location>
</feature>
<name>A0A423SMF4_PENVA</name>
<feature type="region of interest" description="Disordered" evidence="1">
    <location>
        <begin position="130"/>
        <end position="175"/>
    </location>
</feature>
<reference evidence="2 3" key="2">
    <citation type="submission" date="2019-01" db="EMBL/GenBank/DDBJ databases">
        <title>The decoding of complex shrimp genome reveals the adaptation for benthos swimmer, frequently molting mechanism and breeding impact on genome.</title>
        <authorList>
            <person name="Sun Y."/>
            <person name="Gao Y."/>
            <person name="Yu Y."/>
        </authorList>
    </citation>
    <scope>NUCLEOTIDE SEQUENCE [LARGE SCALE GENOMIC DNA]</scope>
    <source>
        <tissue evidence="2">Muscle</tissue>
    </source>
</reference>
<feature type="compositionally biased region" description="Basic and acidic residues" evidence="1">
    <location>
        <begin position="2274"/>
        <end position="2296"/>
    </location>
</feature>
<keyword evidence="3" id="KW-1185">Reference proteome</keyword>
<feature type="region of interest" description="Disordered" evidence="1">
    <location>
        <begin position="1333"/>
        <end position="1433"/>
    </location>
</feature>
<feature type="compositionally biased region" description="Basic and acidic residues" evidence="1">
    <location>
        <begin position="130"/>
        <end position="147"/>
    </location>
</feature>
<evidence type="ECO:0000313" key="2">
    <source>
        <dbReference type="EMBL" id="ROT65380.1"/>
    </source>
</evidence>
<feature type="region of interest" description="Disordered" evidence="1">
    <location>
        <begin position="1076"/>
        <end position="1267"/>
    </location>
</feature>
<feature type="compositionally biased region" description="Basic and acidic residues" evidence="1">
    <location>
        <begin position="2477"/>
        <end position="2493"/>
    </location>
</feature>
<feature type="region of interest" description="Disordered" evidence="1">
    <location>
        <begin position="1856"/>
        <end position="1948"/>
    </location>
</feature>
<organism evidence="2 3">
    <name type="scientific">Penaeus vannamei</name>
    <name type="common">Whiteleg shrimp</name>
    <name type="synonym">Litopenaeus vannamei</name>
    <dbReference type="NCBI Taxonomy" id="6689"/>
    <lineage>
        <taxon>Eukaryota</taxon>
        <taxon>Metazoa</taxon>
        <taxon>Ecdysozoa</taxon>
        <taxon>Arthropoda</taxon>
        <taxon>Crustacea</taxon>
        <taxon>Multicrustacea</taxon>
        <taxon>Malacostraca</taxon>
        <taxon>Eumalacostraca</taxon>
        <taxon>Eucarida</taxon>
        <taxon>Decapoda</taxon>
        <taxon>Dendrobranchiata</taxon>
        <taxon>Penaeoidea</taxon>
        <taxon>Penaeidae</taxon>
        <taxon>Penaeus</taxon>
    </lineage>
</organism>
<feature type="region of interest" description="Disordered" evidence="1">
    <location>
        <begin position="2010"/>
        <end position="2057"/>
    </location>
</feature>
<feature type="region of interest" description="Disordered" evidence="1">
    <location>
        <begin position="2912"/>
        <end position="2963"/>
    </location>
</feature>
<feature type="region of interest" description="Disordered" evidence="1">
    <location>
        <begin position="517"/>
        <end position="544"/>
    </location>
</feature>
<feature type="compositionally biased region" description="Low complexity" evidence="1">
    <location>
        <begin position="2251"/>
        <end position="2273"/>
    </location>
</feature>
<feature type="region of interest" description="Disordered" evidence="1">
    <location>
        <begin position="1467"/>
        <end position="1686"/>
    </location>
</feature>
<feature type="compositionally biased region" description="Basic and acidic residues" evidence="1">
    <location>
        <begin position="1874"/>
        <end position="1889"/>
    </location>
</feature>
<feature type="region of interest" description="Disordered" evidence="1">
    <location>
        <begin position="217"/>
        <end position="317"/>
    </location>
</feature>
<feature type="compositionally biased region" description="Low complexity" evidence="1">
    <location>
        <begin position="1512"/>
        <end position="1529"/>
    </location>
</feature>
<feature type="compositionally biased region" description="Polar residues" evidence="1">
    <location>
        <begin position="295"/>
        <end position="317"/>
    </location>
</feature>
<feature type="compositionally biased region" description="Polar residues" evidence="1">
    <location>
        <begin position="1539"/>
        <end position="1557"/>
    </location>
</feature>
<feature type="region of interest" description="Disordered" evidence="1">
    <location>
        <begin position="1"/>
        <end position="38"/>
    </location>
</feature>
<feature type="compositionally biased region" description="Basic and acidic residues" evidence="1">
    <location>
        <begin position="2648"/>
        <end position="2657"/>
    </location>
</feature>
<feature type="compositionally biased region" description="Low complexity" evidence="1">
    <location>
        <begin position="2030"/>
        <end position="2046"/>
    </location>
</feature>
<feature type="compositionally biased region" description="Basic and acidic residues" evidence="1">
    <location>
        <begin position="2232"/>
        <end position="2245"/>
    </location>
</feature>
<feature type="region of interest" description="Disordered" evidence="1">
    <location>
        <begin position="622"/>
        <end position="642"/>
    </location>
</feature>
<evidence type="ECO:0000256" key="1">
    <source>
        <dbReference type="SAM" id="MobiDB-lite"/>
    </source>
</evidence>
<feature type="region of interest" description="Disordered" evidence="1">
    <location>
        <begin position="2136"/>
        <end position="2212"/>
    </location>
</feature>
<feature type="compositionally biased region" description="Polar residues" evidence="1">
    <location>
        <begin position="1862"/>
        <end position="1873"/>
    </location>
</feature>
<feature type="compositionally biased region" description="Basic and acidic residues" evidence="1">
    <location>
        <begin position="527"/>
        <end position="543"/>
    </location>
</feature>
<feature type="compositionally biased region" description="Polar residues" evidence="1">
    <location>
        <begin position="1396"/>
        <end position="1410"/>
    </location>
</feature>
<feature type="region of interest" description="Disordered" evidence="1">
    <location>
        <begin position="1010"/>
        <end position="1033"/>
    </location>
</feature>
<feature type="compositionally biased region" description="Basic residues" evidence="1">
    <location>
        <begin position="1357"/>
        <end position="1368"/>
    </location>
</feature>
<feature type="compositionally biased region" description="Polar residues" evidence="1">
    <location>
        <begin position="1"/>
        <end position="12"/>
    </location>
</feature>
<feature type="compositionally biased region" description="Basic and acidic residues" evidence="1">
    <location>
        <begin position="2148"/>
        <end position="2163"/>
    </location>
</feature>
<feature type="compositionally biased region" description="Polar residues" evidence="1">
    <location>
        <begin position="1630"/>
        <end position="1639"/>
    </location>
</feature>
<protein>
    <submittedName>
        <fullName evidence="2">Uncharacterized protein</fullName>
    </submittedName>
</protein>
<feature type="compositionally biased region" description="Polar residues" evidence="1">
    <location>
        <begin position="2432"/>
        <end position="2443"/>
    </location>
</feature>
<accession>A0A423SMF4</accession>
<feature type="region of interest" description="Disordered" evidence="1">
    <location>
        <begin position="2420"/>
        <end position="2767"/>
    </location>
</feature>
<dbReference type="EMBL" id="QCYY01003093">
    <property type="protein sequence ID" value="ROT65380.1"/>
    <property type="molecule type" value="Genomic_DNA"/>
</dbReference>
<evidence type="ECO:0000313" key="3">
    <source>
        <dbReference type="Proteomes" id="UP000283509"/>
    </source>
</evidence>
<comment type="caution">
    <text evidence="2">The sequence shown here is derived from an EMBL/GenBank/DDBJ whole genome shotgun (WGS) entry which is preliminary data.</text>
</comment>
<feature type="compositionally biased region" description="Polar residues" evidence="1">
    <location>
        <begin position="2546"/>
        <end position="2563"/>
    </location>
</feature>
<feature type="compositionally biased region" description="Basic and acidic residues" evidence="1">
    <location>
        <begin position="2798"/>
        <end position="2820"/>
    </location>
</feature>
<feature type="compositionally biased region" description="Basic and acidic residues" evidence="1">
    <location>
        <begin position="1596"/>
        <end position="1606"/>
    </location>
</feature>
<proteinExistence type="predicted"/>
<feature type="compositionally biased region" description="Polar residues" evidence="1">
    <location>
        <begin position="1467"/>
        <end position="1476"/>
    </location>
</feature>
<feature type="compositionally biased region" description="Polar residues" evidence="1">
    <location>
        <begin position="1921"/>
        <end position="1936"/>
    </location>
</feature>
<feature type="region of interest" description="Disordered" evidence="1">
    <location>
        <begin position="2225"/>
        <end position="2388"/>
    </location>
</feature>
<feature type="region of interest" description="Disordered" evidence="1">
    <location>
        <begin position="86"/>
        <end position="105"/>
    </location>
</feature>
<sequence>MNTLSLDSSLANKSVGPVDSGSRYLPVSGSHQFQHDPSFPELQARLVGTAPTPKPIIAQTELDSASGEGFSAPYSSHMYPNTVQIIGEGSQRPPSISVESPSHHLSRPFQTHFKKQLISSTQNSATIEGVAHEEQPKSTDPNQKHDQGSLGRLPHHESAPVSQPNPQPNRFEAYQSSSTCSYAGLVPRPGALLEPSFLKMNQAVPPPVILTQNRQVPIGHPVGAPGPSPVVEHDTRSVDSLGSVELPQTLPSHPSGTDLDGRLPATPVGHIRLIRGSPASSSSSKSRSDWSRESTPSVNSFKIPSSSPYSDPQTQKTSPLSLVIQKVNSAGNSISTILHDDLINRSSIQSGTEVAPRESQQTPLSYVPAPVPLSVQEISVRDKRLFPIRKRSVQIVSEDNKDPEIQCQGTFTSQAQVVSLVRVTPSPASCKENDVKPPEENVQSMAPPSVPGITPLLPHPRYHPHALKLRPELGGRAIQMYKERPFMRGSILTTSKAAPPPLLSPGDHGHRAGVYPPQQPPNRPHIGSKEDLTTPNLGKEDQGHPFWRYGSSSDLRDLPIHMDPALIPIRWPGMSSEIAAQLKAPQNLAPLYRPGINSYLFRGRFAQGSLLPPNYPSQMYQQPCSLPEGHRPHSNETTVKPDCVKETKPSQEVSPDDSPINVVDEAPELLPASSIGSEASKLEGLGKSLQHHLTSQKLLTDGKAKVPLTSPVVQNSSNLHETVPHTGVFGLPRSVSESILKSSHAVSALSGSLFPNAIMSGNSSNSVVGNSGGGSLSCSAGNTVSSNIETVNSLEGTANVCTSGGSLTSQDDECSASLRQLHPTTGDLHDDVRHEQAGKLGKFLKRVNRGSVDHPRTEASTPVSIIGGEDAACVATSVGDQIMEDVPSTSKEEQEASGKESSHCFKEPNFEVSLSETQLRDLRSIHQDQETDRQFSRGFKKSISSKFEDDNAATEVDVVTVPEENPKNSQETENNPIIQKSLHSDNISETLSILQGIVETSREQFILEDLDEDSQKQDSSKSAREVDLSQVGKSSVERLKGFESSFHALKANLLQEHDDSDADSGRNMAGCRIIIRRSSSSSQASDTSRFSANSPPPCSLPRSSDGENTEDEMPQTSSKELTVAEEKSVPTGASCSQGSSSQTSTDGPAVSSKAVVEEPTVDIKDSSTETRSELVSASESFSEVQEVESEAEKIGSEGHQDPKVMTEPDIQTSRPALDSSQKPDCITLPVEVSKPSIVSQSNISSREVSDDQPSSESLTGKDIGESTPVHVQNIVSSDQSVNDSVIAPADTEVDRPKLVLKLKTPIKRTPTKGALKAFSEELIPIINMENQKVVETSTPDSSSEVTSTTPDNPTVYRKPRGRPPKKCKALPPKKSQYTRVAQPETPATPIDEINRQKNSVVQENAMQGSSNKKDNSGIVFTKPQPAPSTRLRGRRACANVSYAEFFDADALTPSAKFLPAVPEVTNVNDQLPESGQPSPSIPSVTPSPSGQPVKRRRGRPKKINKEQEQQKLLTLPDVPTTPAVTPVVAENVSAKENSDASILNTDSTKDSLTTINISELHDSVNFSDEADHPTPTKKGRLQTQRKLAAQFPNESPPKDNLEKDSNSIETSEAADKSGKTTELAGESQPADPSSPQLTVVGNKESKLKITIRRTAVGKRSADSTFKKPPRKRKRNDQDPTIIENVSSSITVDSNLDGKESPEAFPLHCDPHDPLGIDCSEETGGLSKAGSKNVYEFEDDVSDEDVPVAQRLKSLGRTNNPMYKRARKIVQNAIRTPVRDPNFSYLRTPSRTPCHTPGYMTPSYISMPYPIYTPEHRVTYSGPGSTPRGGLKIRLRKKPRQEQLILRIKKRTIAEKAELQPAVPSQSEIVSPSSRRVEENNNSKDKDGKDTASTSTSCCDDQVPPSSNIQASTSEKSELTSHKTASAVSRSSIIKQSVTKEKDSGSSKPAIPTLIIKKSAVSGFSSSLEASDKQKGSLKRVKRTEDGFVIPPAPVLRLKRCNSHWEQNEEIIIKDKSEDEPSDMDQSASYDTDAATDNNDGATTDGGMTESETADDMMDIAKVPPMLQTPCKIKIKPPVPPDPIEETVRKLDLASEGSGPSNEKDKITDTQAMELEDQLRILDAPVSSEGAAVGSLVADSSNIIKKHTLHQDETLQTDMERARSPENLSEEGDKSKHEKQSPAVQSSLVKTTSPVPTPIQHGTPTGTPYPGRSVRVDSVELELAAILGSPNKSSERIETPDARTMNDEDLEALFNSSNLEESLNSDIESSSVRSDSSKCKDQEAKDEVQQKEPETRMTLRQSSRLRRQPLHVPHRRGRGRGRGISRPKRTRIKTLAVINSSTDSQEENDAGFTSSRRHERRLGPRKQMRNLRKHRQVSTDDDDGFSDPDVNKKTAKNLIFNNATFQAMLRRSSSRIILDDAEEEEKSQDEHSLQQPVLTKSPQSKNEDQADDQGAKNSEKLKEQNCARKLLTGASGDQEIKETESSSNESDIKNSVKSNSASKEESVQYSDGINDHDSEYRDSMWNMAFLTPERRERDEISPPQPSSPGRSDSSTIRRNLSRQQLYPAIVTLQPGSFESPVRRERSDSSFNLHIPSYSEMEEKGPSMPEDSSEFPKRESDQVSLYHSPTKDASKTPPTEVLSEDATDNELVKSAKGEMESCVNPTRDVSLENVGEIEQKNSVEASRKDSDKDLGVKSCDTSAKDTSTSVVKDSVEESIEISVKASGEVSSKDSSEVSGKVPVENFKEDLSDISLKNSSKVSAKDSHEISVKDTNVSLKDSQEVSVEDSCDVSVEVSSEVSKKNPQEVSVKDSSDASPKDSSDASQRTPVMLHQRTPVMLHQRTPVMLHQRTSVILHQKTPMKFLEKIPLIFCQGTLVMFQWRSLVKFQRRTLKKFQRRTPVKLYQRTPVMLHQRTPGMLTKDSRMLHQRSASPKDSRDASPKDSSDASPKDSSDCDASPKDASL</sequence>
<feature type="compositionally biased region" description="Low complexity" evidence="1">
    <location>
        <begin position="1175"/>
        <end position="1184"/>
    </location>
</feature>
<feature type="compositionally biased region" description="Basic and acidic residues" evidence="1">
    <location>
        <begin position="2512"/>
        <end position="2521"/>
    </location>
</feature>
<feature type="compositionally biased region" description="Polar residues" evidence="1">
    <location>
        <begin position="1236"/>
        <end position="1258"/>
    </location>
</feature>
<feature type="compositionally biased region" description="Basic and acidic residues" evidence="1">
    <location>
        <begin position="2675"/>
        <end position="2693"/>
    </location>
</feature>
<feature type="compositionally biased region" description="Polar residues" evidence="1">
    <location>
        <begin position="2697"/>
        <end position="2709"/>
    </location>
</feature>
<gene>
    <name evidence="2" type="ORF">C7M84_016660</name>
</gene>
<feature type="region of interest" description="Disordered" evidence="1">
    <location>
        <begin position="427"/>
        <end position="448"/>
    </location>
</feature>
<feature type="compositionally biased region" description="Basic and acidic residues" evidence="1">
    <location>
        <begin position="2444"/>
        <end position="2465"/>
    </location>
</feature>
<feature type="compositionally biased region" description="Polar residues" evidence="1">
    <location>
        <begin position="2181"/>
        <end position="2205"/>
    </location>
</feature>
<feature type="compositionally biased region" description="Basic and acidic residues" evidence="1">
    <location>
        <begin position="2170"/>
        <end position="2179"/>
    </location>
</feature>
<feature type="region of interest" description="Disordered" evidence="1">
    <location>
        <begin position="2794"/>
        <end position="2827"/>
    </location>
</feature>
<feature type="compositionally biased region" description="Basic and acidic residues" evidence="1">
    <location>
        <begin position="1013"/>
        <end position="1027"/>
    </location>
</feature>
<feature type="compositionally biased region" description="Polar residues" evidence="1">
    <location>
        <begin position="2494"/>
        <end position="2510"/>
    </location>
</feature>
<feature type="compositionally biased region" description="Polar residues" evidence="1">
    <location>
        <begin position="1890"/>
        <end position="1913"/>
    </location>
</feature>
<feature type="compositionally biased region" description="Low complexity" evidence="1">
    <location>
        <begin position="1477"/>
        <end position="1488"/>
    </location>
</feature>
<feature type="compositionally biased region" description="Low complexity" evidence="1">
    <location>
        <begin position="274"/>
        <end position="285"/>
    </location>
</feature>
<feature type="compositionally biased region" description="Polar residues" evidence="1">
    <location>
        <begin position="1209"/>
        <end position="1222"/>
    </location>
</feature>
<feature type="compositionally biased region" description="Polar residues" evidence="1">
    <location>
        <begin position="1083"/>
        <end position="1093"/>
    </location>
</feature>
<feature type="region of interest" description="Disordered" evidence="1">
    <location>
        <begin position="2070"/>
        <end position="2111"/>
    </location>
</feature>
<dbReference type="Proteomes" id="UP000283509">
    <property type="component" value="Unassembled WGS sequence"/>
</dbReference>
<feature type="compositionally biased region" description="Basic residues" evidence="1">
    <location>
        <begin position="2354"/>
        <end position="2375"/>
    </location>
</feature>